<keyword evidence="7" id="KW-1185">Reference proteome</keyword>
<dbReference type="PANTHER" id="PTHR24220">
    <property type="entry name" value="IMPORT ATP-BINDING PROTEIN"/>
    <property type="match status" value="1"/>
</dbReference>
<protein>
    <submittedName>
        <fullName evidence="6">ABC transporter ATP-binding protein</fullName>
    </submittedName>
</protein>
<dbReference type="SMART" id="SM00382">
    <property type="entry name" value="AAA"/>
    <property type="match status" value="1"/>
</dbReference>
<dbReference type="InterPro" id="IPR017871">
    <property type="entry name" value="ABC_transporter-like_CS"/>
</dbReference>
<dbReference type="RefSeq" id="WP_327600427.1">
    <property type="nucleotide sequence ID" value="NZ_JAYXHS010000003.1"/>
</dbReference>
<dbReference type="InterPro" id="IPR003439">
    <property type="entry name" value="ABC_transporter-like_ATP-bd"/>
</dbReference>
<dbReference type="SUPFAM" id="SSF52540">
    <property type="entry name" value="P-loop containing nucleoside triphosphate hydrolases"/>
    <property type="match status" value="1"/>
</dbReference>
<comment type="caution">
    <text evidence="6">The sequence shown here is derived from an EMBL/GenBank/DDBJ whole genome shotgun (WGS) entry which is preliminary data.</text>
</comment>
<organism evidence="6 7">
    <name type="scientific">Uliginosibacterium silvisoli</name>
    <dbReference type="NCBI Taxonomy" id="3114758"/>
    <lineage>
        <taxon>Bacteria</taxon>
        <taxon>Pseudomonadati</taxon>
        <taxon>Pseudomonadota</taxon>
        <taxon>Betaproteobacteria</taxon>
        <taxon>Rhodocyclales</taxon>
        <taxon>Zoogloeaceae</taxon>
        <taxon>Uliginosibacterium</taxon>
    </lineage>
</organism>
<keyword evidence="1" id="KW-0813">Transport</keyword>
<accession>A0ABU6K6N0</accession>
<dbReference type="CDD" id="cd03255">
    <property type="entry name" value="ABC_MJ0796_LolCDE_FtsE"/>
    <property type="match status" value="1"/>
</dbReference>
<evidence type="ECO:0000256" key="2">
    <source>
        <dbReference type="ARBA" id="ARBA00022475"/>
    </source>
</evidence>
<keyword evidence="3" id="KW-0547">Nucleotide-binding</keyword>
<evidence type="ECO:0000256" key="1">
    <source>
        <dbReference type="ARBA" id="ARBA00022448"/>
    </source>
</evidence>
<dbReference type="InterPro" id="IPR015854">
    <property type="entry name" value="ABC_transpr_LolD-like"/>
</dbReference>
<sequence>MRNASSPNTQKPLISLTAVSKDYQLGRIAVPALRGVSLDIERGAFIALWGPSGSGKSSLLNLIGLIDMPTRGSVRISDQDTAGLSDGARAELRNRTIGFVFQGFNLIPVLSALENVMLPLTIRGTARNAARKAAEQRLAEVGLADFAHHRPDQLSGGQRQRVAIARALVTDPLIVIADEPTANLDANTGHQVIALMRELNEKQGVTFLFSTHDPRLIDAVDKLIRLADGQIETAPNSTAALSPIASRHAEGALS</sequence>
<dbReference type="InterPro" id="IPR017911">
    <property type="entry name" value="MacB-like_ATP-bd"/>
</dbReference>
<dbReference type="Pfam" id="PF00005">
    <property type="entry name" value="ABC_tran"/>
    <property type="match status" value="1"/>
</dbReference>
<dbReference type="PANTHER" id="PTHR24220:SF86">
    <property type="entry name" value="ABC TRANSPORTER ABCH.1"/>
    <property type="match status" value="1"/>
</dbReference>
<dbReference type="GO" id="GO:0005524">
    <property type="term" value="F:ATP binding"/>
    <property type="evidence" value="ECO:0007669"/>
    <property type="project" value="UniProtKB-KW"/>
</dbReference>
<dbReference type="Gene3D" id="3.40.50.300">
    <property type="entry name" value="P-loop containing nucleotide triphosphate hydrolases"/>
    <property type="match status" value="1"/>
</dbReference>
<evidence type="ECO:0000313" key="7">
    <source>
        <dbReference type="Proteomes" id="UP001331561"/>
    </source>
</evidence>
<keyword evidence="4 6" id="KW-0067">ATP-binding</keyword>
<evidence type="ECO:0000259" key="5">
    <source>
        <dbReference type="PROSITE" id="PS50893"/>
    </source>
</evidence>
<evidence type="ECO:0000313" key="6">
    <source>
        <dbReference type="EMBL" id="MEC5387458.1"/>
    </source>
</evidence>
<keyword evidence="2" id="KW-1003">Cell membrane</keyword>
<name>A0ABU6K6N0_9RHOO</name>
<evidence type="ECO:0000256" key="3">
    <source>
        <dbReference type="ARBA" id="ARBA00022741"/>
    </source>
</evidence>
<proteinExistence type="predicted"/>
<feature type="domain" description="ABC transporter" evidence="5">
    <location>
        <begin position="14"/>
        <end position="253"/>
    </location>
</feature>
<reference evidence="6 7" key="1">
    <citation type="submission" date="2024-01" db="EMBL/GenBank/DDBJ databases">
        <title>Uliginosibacterium soil sp. nov.</title>
        <authorList>
            <person name="Lv Y."/>
        </authorList>
    </citation>
    <scope>NUCLEOTIDE SEQUENCE [LARGE SCALE GENOMIC DNA]</scope>
    <source>
        <strain evidence="6 7">H3</strain>
    </source>
</reference>
<gene>
    <name evidence="6" type="ORF">VVD49_17135</name>
</gene>
<evidence type="ECO:0000256" key="4">
    <source>
        <dbReference type="ARBA" id="ARBA00022840"/>
    </source>
</evidence>
<dbReference type="PROSITE" id="PS50893">
    <property type="entry name" value="ABC_TRANSPORTER_2"/>
    <property type="match status" value="1"/>
</dbReference>
<dbReference type="PROSITE" id="PS00211">
    <property type="entry name" value="ABC_TRANSPORTER_1"/>
    <property type="match status" value="1"/>
</dbReference>
<dbReference type="InterPro" id="IPR027417">
    <property type="entry name" value="P-loop_NTPase"/>
</dbReference>
<dbReference type="EMBL" id="JAYXHS010000003">
    <property type="protein sequence ID" value="MEC5387458.1"/>
    <property type="molecule type" value="Genomic_DNA"/>
</dbReference>
<dbReference type="Proteomes" id="UP001331561">
    <property type="component" value="Unassembled WGS sequence"/>
</dbReference>
<keyword evidence="2" id="KW-0472">Membrane</keyword>
<dbReference type="InterPro" id="IPR003593">
    <property type="entry name" value="AAA+_ATPase"/>
</dbReference>